<protein>
    <submittedName>
        <fullName evidence="1">Uncharacterized protein</fullName>
    </submittedName>
</protein>
<evidence type="ECO:0000313" key="2">
    <source>
        <dbReference type="Proteomes" id="UP001500893"/>
    </source>
</evidence>
<proteinExistence type="predicted"/>
<organism evidence="1 2">
    <name type="scientific">Streptomyces rameus</name>
    <dbReference type="NCBI Taxonomy" id="68261"/>
    <lineage>
        <taxon>Bacteria</taxon>
        <taxon>Bacillati</taxon>
        <taxon>Actinomycetota</taxon>
        <taxon>Actinomycetes</taxon>
        <taxon>Kitasatosporales</taxon>
        <taxon>Streptomycetaceae</taxon>
        <taxon>Streptomyces</taxon>
    </lineage>
</organism>
<dbReference type="EMBL" id="BAAAVM010000026">
    <property type="protein sequence ID" value="GAA3135966.1"/>
    <property type="molecule type" value="Genomic_DNA"/>
</dbReference>
<reference evidence="2" key="1">
    <citation type="journal article" date="2019" name="Int. J. Syst. Evol. Microbiol.">
        <title>The Global Catalogue of Microorganisms (GCM) 10K type strain sequencing project: providing services to taxonomists for standard genome sequencing and annotation.</title>
        <authorList>
            <consortium name="The Broad Institute Genomics Platform"/>
            <consortium name="The Broad Institute Genome Sequencing Center for Infectious Disease"/>
            <person name="Wu L."/>
            <person name="Ma J."/>
        </authorList>
    </citation>
    <scope>NUCLEOTIDE SEQUENCE [LARGE SCALE GENOMIC DNA]</scope>
    <source>
        <strain evidence="2">JCM 11574</strain>
    </source>
</reference>
<dbReference type="RefSeq" id="WP_345049620.1">
    <property type="nucleotide sequence ID" value="NZ_BAAAVM010000026.1"/>
</dbReference>
<name>A0ABP6N488_9ACTN</name>
<dbReference type="Proteomes" id="UP001500893">
    <property type="component" value="Unassembled WGS sequence"/>
</dbReference>
<comment type="caution">
    <text evidence="1">The sequence shown here is derived from an EMBL/GenBank/DDBJ whole genome shotgun (WGS) entry which is preliminary data.</text>
</comment>
<gene>
    <name evidence="1" type="ORF">GCM10010521_22580</name>
</gene>
<keyword evidence="2" id="KW-1185">Reference proteome</keyword>
<accession>A0ABP6N488</accession>
<sequence length="111" mass="11956">MTVDFVDWPAMTADGYPFPKAVPACQVADELLAMLISPDPKICDGFAYTAAARWIAEGRFDEVLGQLGDTAACRFAHPEVQARSFAPLTLCLILKRADSIPGLVTQAAAER</sequence>
<evidence type="ECO:0000313" key="1">
    <source>
        <dbReference type="EMBL" id="GAA3135966.1"/>
    </source>
</evidence>